<gene>
    <name evidence="15" type="ORF">CGI_10026057</name>
</gene>
<dbReference type="GO" id="GO:0036444">
    <property type="term" value="P:calcium import into the mitochondrion"/>
    <property type="evidence" value="ECO:0007669"/>
    <property type="project" value="UniProtKB-ARBA"/>
</dbReference>
<dbReference type="SUPFAM" id="SSF47473">
    <property type="entry name" value="EF-hand"/>
    <property type="match status" value="2"/>
</dbReference>
<protein>
    <submittedName>
        <fullName evidence="15">Calcium-binding atopy-related autoantigen 1</fullName>
    </submittedName>
</protein>
<proteinExistence type="inferred from homology"/>
<feature type="region of interest" description="Disordered" evidence="14">
    <location>
        <begin position="177"/>
        <end position="202"/>
    </location>
</feature>
<name>K1PZM6_MAGGI</name>
<evidence type="ECO:0000256" key="6">
    <source>
        <dbReference type="ARBA" id="ARBA00022737"/>
    </source>
</evidence>
<evidence type="ECO:0000256" key="10">
    <source>
        <dbReference type="ARBA" id="ARBA00023065"/>
    </source>
</evidence>
<keyword evidence="5" id="KW-0479">Metal-binding</keyword>
<dbReference type="InterPro" id="IPR002048">
    <property type="entry name" value="EF_hand_dom"/>
</dbReference>
<keyword evidence="4" id="KW-0109">Calcium transport</keyword>
<evidence type="ECO:0000256" key="2">
    <source>
        <dbReference type="ARBA" id="ARBA00004569"/>
    </source>
</evidence>
<dbReference type="InterPro" id="IPR039800">
    <property type="entry name" value="MICU1/2/3"/>
</dbReference>
<dbReference type="EMBL" id="JH817657">
    <property type="protein sequence ID" value="EKC29672.1"/>
    <property type="molecule type" value="Genomic_DNA"/>
</dbReference>
<evidence type="ECO:0000256" key="1">
    <source>
        <dbReference type="ARBA" id="ARBA00004273"/>
    </source>
</evidence>
<evidence type="ECO:0000256" key="8">
    <source>
        <dbReference type="ARBA" id="ARBA00022837"/>
    </source>
</evidence>
<evidence type="ECO:0000256" key="4">
    <source>
        <dbReference type="ARBA" id="ARBA00022568"/>
    </source>
</evidence>
<dbReference type="GO" id="GO:0051560">
    <property type="term" value="P:mitochondrial calcium ion homeostasis"/>
    <property type="evidence" value="ECO:0007669"/>
    <property type="project" value="TreeGrafter"/>
</dbReference>
<dbReference type="InterPro" id="IPR018247">
    <property type="entry name" value="EF_Hand_1_Ca_BS"/>
</dbReference>
<dbReference type="AlphaFoldDB" id="K1PZM6"/>
<keyword evidence="10" id="KW-0406">Ion transport</keyword>
<evidence type="ECO:0000256" key="5">
    <source>
        <dbReference type="ARBA" id="ARBA00022723"/>
    </source>
</evidence>
<evidence type="ECO:0000256" key="14">
    <source>
        <dbReference type="SAM" id="MobiDB-lite"/>
    </source>
</evidence>
<dbReference type="InterPro" id="IPR011992">
    <property type="entry name" value="EF-hand-dom_pair"/>
</dbReference>
<dbReference type="Pfam" id="PF13833">
    <property type="entry name" value="EF-hand_8"/>
    <property type="match status" value="1"/>
</dbReference>
<evidence type="ECO:0000256" key="13">
    <source>
        <dbReference type="ARBA" id="ARBA00038333"/>
    </source>
</evidence>
<dbReference type="PANTHER" id="PTHR12294:SF1">
    <property type="entry name" value="CALCIUM UPTAKE PROTEIN 1, MITOCHONDRIAL"/>
    <property type="match status" value="1"/>
</dbReference>
<evidence type="ECO:0000256" key="3">
    <source>
        <dbReference type="ARBA" id="ARBA00022448"/>
    </source>
</evidence>
<keyword evidence="3" id="KW-0813">Transport</keyword>
<dbReference type="GO" id="GO:1990246">
    <property type="term" value="C:uniplex complex"/>
    <property type="evidence" value="ECO:0007669"/>
    <property type="project" value="TreeGrafter"/>
</dbReference>
<sequence length="571" mass="65022">MPCAKFGFGEDENDLQQNDDKKQILRSSSLHPLAWVKIVKNIVDLNFYSKPGSVKKIQSLKMFRASKISSAAGISRTLIPSCRVSQPIMCRQSIQRRPCLSEISAPPPLPILCLQPARFYKTSPRLFIRRGAGYSGLPQTLQTNYKTSAYLVVMCMIMLGSGFRIFFDFGPFDSGDDKSVKAEEPEAVKGTEESEESEENKVQKKKIGFREKRIIEYENRIRAYSTPDKIFRYFATLKVHSGDEKGSGSWEVYMTPEDFVRSITPGMKQPEGLDLDKFIKFDPQNSKVEWNLGEDSIFYQMGESGLISFSDYIFLLTVLSTPPRNFQIAFKMFDFNGDGEVNAIIRNQTSIGKRHKDHSTTGSVNKGVGSALLTFFFGPDGKKKLTVKEFLTFQQRLQNEVLRIEFDRYDPLYEEKGKISEKDFGRILLTYAGYPDQKKSRMLKRVKKKYKEDPKGITFDEYLNFWMFLKSINDVDTALSFYHLAGVSIDEETLKHVAATVAGVKLSDHVVELVFTLFDENADGQLSNKEFVSVMKQRVMRGLEKPKDTGFIKLINSVFKCAKNTTTAFLD</sequence>
<dbReference type="PANTHER" id="PTHR12294">
    <property type="entry name" value="EF HAND DOMAIN FAMILY A1,A2-RELATED"/>
    <property type="match status" value="1"/>
</dbReference>
<evidence type="ECO:0000256" key="9">
    <source>
        <dbReference type="ARBA" id="ARBA00022946"/>
    </source>
</evidence>
<keyword evidence="12" id="KW-0472">Membrane</keyword>
<dbReference type="GO" id="GO:0005758">
    <property type="term" value="C:mitochondrial intermembrane space"/>
    <property type="evidence" value="ECO:0007669"/>
    <property type="project" value="UniProtKB-SubCell"/>
</dbReference>
<keyword evidence="9" id="KW-0809">Transit peptide</keyword>
<keyword evidence="7" id="KW-0999">Mitochondrion inner membrane</keyword>
<keyword evidence="11" id="KW-0496">Mitochondrion</keyword>
<evidence type="ECO:0000256" key="7">
    <source>
        <dbReference type="ARBA" id="ARBA00022792"/>
    </source>
</evidence>
<evidence type="ECO:0000313" key="15">
    <source>
        <dbReference type="EMBL" id="EKC29672.1"/>
    </source>
</evidence>
<evidence type="ECO:0000256" key="12">
    <source>
        <dbReference type="ARBA" id="ARBA00023136"/>
    </source>
</evidence>
<dbReference type="Gene3D" id="1.10.238.10">
    <property type="entry name" value="EF-hand"/>
    <property type="match status" value="2"/>
</dbReference>
<evidence type="ECO:0000256" key="11">
    <source>
        <dbReference type="ARBA" id="ARBA00023128"/>
    </source>
</evidence>
<reference evidence="15" key="1">
    <citation type="journal article" date="2012" name="Nature">
        <title>The oyster genome reveals stress adaptation and complexity of shell formation.</title>
        <authorList>
            <person name="Zhang G."/>
            <person name="Fang X."/>
            <person name="Guo X."/>
            <person name="Li L."/>
            <person name="Luo R."/>
            <person name="Xu F."/>
            <person name="Yang P."/>
            <person name="Zhang L."/>
            <person name="Wang X."/>
            <person name="Qi H."/>
            <person name="Xiong Z."/>
            <person name="Que H."/>
            <person name="Xie Y."/>
            <person name="Holland P.W."/>
            <person name="Paps J."/>
            <person name="Zhu Y."/>
            <person name="Wu F."/>
            <person name="Chen Y."/>
            <person name="Wang J."/>
            <person name="Peng C."/>
            <person name="Meng J."/>
            <person name="Yang L."/>
            <person name="Liu J."/>
            <person name="Wen B."/>
            <person name="Zhang N."/>
            <person name="Huang Z."/>
            <person name="Zhu Q."/>
            <person name="Feng Y."/>
            <person name="Mount A."/>
            <person name="Hedgecock D."/>
            <person name="Xu Z."/>
            <person name="Liu Y."/>
            <person name="Domazet-Loso T."/>
            <person name="Du Y."/>
            <person name="Sun X."/>
            <person name="Zhang S."/>
            <person name="Liu B."/>
            <person name="Cheng P."/>
            <person name="Jiang X."/>
            <person name="Li J."/>
            <person name="Fan D."/>
            <person name="Wang W."/>
            <person name="Fu W."/>
            <person name="Wang T."/>
            <person name="Wang B."/>
            <person name="Zhang J."/>
            <person name="Peng Z."/>
            <person name="Li Y."/>
            <person name="Li N."/>
            <person name="Wang J."/>
            <person name="Chen M."/>
            <person name="He Y."/>
            <person name="Tan F."/>
            <person name="Song X."/>
            <person name="Zheng Q."/>
            <person name="Huang R."/>
            <person name="Yang H."/>
            <person name="Du X."/>
            <person name="Chen L."/>
            <person name="Yang M."/>
            <person name="Gaffney P.M."/>
            <person name="Wang S."/>
            <person name="Luo L."/>
            <person name="She Z."/>
            <person name="Ming Y."/>
            <person name="Huang W."/>
            <person name="Zhang S."/>
            <person name="Huang B."/>
            <person name="Zhang Y."/>
            <person name="Qu T."/>
            <person name="Ni P."/>
            <person name="Miao G."/>
            <person name="Wang J."/>
            <person name="Wang Q."/>
            <person name="Steinberg C.E."/>
            <person name="Wang H."/>
            <person name="Li N."/>
            <person name="Qian L."/>
            <person name="Zhang G."/>
            <person name="Li Y."/>
            <person name="Yang H."/>
            <person name="Liu X."/>
            <person name="Wang J."/>
            <person name="Yin Y."/>
            <person name="Wang J."/>
        </authorList>
    </citation>
    <scope>NUCLEOTIDE SEQUENCE [LARGE SCALE GENOMIC DNA]</scope>
    <source>
        <strain evidence="15">05x7-T-G4-1.051#20</strain>
    </source>
</reference>
<dbReference type="HOGENOM" id="CLU_027103_3_1_1"/>
<dbReference type="PROSITE" id="PS50222">
    <property type="entry name" value="EF_HAND_2"/>
    <property type="match status" value="1"/>
</dbReference>
<comment type="subcellular location">
    <subcellularLocation>
        <location evidence="1">Mitochondrion inner membrane</location>
    </subcellularLocation>
    <subcellularLocation>
        <location evidence="2">Mitochondrion intermembrane space</location>
    </subcellularLocation>
</comment>
<dbReference type="InParanoid" id="K1PZM6"/>
<accession>K1PZM6</accession>
<organism evidence="15">
    <name type="scientific">Magallana gigas</name>
    <name type="common">Pacific oyster</name>
    <name type="synonym">Crassostrea gigas</name>
    <dbReference type="NCBI Taxonomy" id="29159"/>
    <lineage>
        <taxon>Eukaryota</taxon>
        <taxon>Metazoa</taxon>
        <taxon>Spiralia</taxon>
        <taxon>Lophotrochozoa</taxon>
        <taxon>Mollusca</taxon>
        <taxon>Bivalvia</taxon>
        <taxon>Autobranchia</taxon>
        <taxon>Pteriomorphia</taxon>
        <taxon>Ostreida</taxon>
        <taxon>Ostreoidea</taxon>
        <taxon>Ostreidae</taxon>
        <taxon>Magallana</taxon>
    </lineage>
</organism>
<feature type="compositionally biased region" description="Basic and acidic residues" evidence="14">
    <location>
        <begin position="177"/>
        <end position="192"/>
    </location>
</feature>
<dbReference type="PROSITE" id="PS00018">
    <property type="entry name" value="EF_HAND_1"/>
    <property type="match status" value="1"/>
</dbReference>
<dbReference type="FunCoup" id="K1PZM6">
    <property type="interactions" value="450"/>
</dbReference>
<dbReference type="GO" id="GO:0005509">
    <property type="term" value="F:calcium ion binding"/>
    <property type="evidence" value="ECO:0007669"/>
    <property type="project" value="InterPro"/>
</dbReference>
<comment type="similarity">
    <text evidence="13">Belongs to the MICU1 family. MICU1 subfamily.</text>
</comment>
<keyword evidence="6" id="KW-0677">Repeat</keyword>
<dbReference type="CDD" id="cd15900">
    <property type="entry name" value="EFh_MICU"/>
    <property type="match status" value="1"/>
</dbReference>
<keyword evidence="8" id="KW-0106">Calcium</keyword>